<accession>Q29QU0</accession>
<dbReference type="InterPro" id="IPR004119">
    <property type="entry name" value="EcKL"/>
</dbReference>
<dbReference type="PANTHER" id="PTHR11012">
    <property type="entry name" value="PROTEIN KINASE-LIKE DOMAIN-CONTAINING"/>
    <property type="match status" value="1"/>
</dbReference>
<name>Q29QU0_DROME</name>
<dbReference type="Gene3D" id="3.90.1200.10">
    <property type="match status" value="1"/>
</dbReference>
<dbReference type="InterPro" id="IPR011009">
    <property type="entry name" value="Kinase-like_dom_sf"/>
</dbReference>
<dbReference type="PANTHER" id="PTHR11012:SF6">
    <property type="entry name" value="CHK DOMAIN OV1-RELATED"/>
    <property type="match status" value="1"/>
</dbReference>
<dbReference type="AlphaFoldDB" id="Q29QU0"/>
<dbReference type="EMBL" id="BT024300">
    <property type="protein sequence ID" value="ABC86362.1"/>
    <property type="molecule type" value="mRNA"/>
</dbReference>
<dbReference type="Pfam" id="PF02958">
    <property type="entry name" value="EcKL"/>
    <property type="match status" value="1"/>
</dbReference>
<dbReference type="VEuPathDB" id="VectorBase:FBgn0051288"/>
<feature type="non-terminal residue" evidence="2">
    <location>
        <position position="1"/>
    </location>
</feature>
<dbReference type="SUPFAM" id="SSF56112">
    <property type="entry name" value="Protein kinase-like (PK-like)"/>
    <property type="match status" value="1"/>
</dbReference>
<dbReference type="InterPro" id="IPR015897">
    <property type="entry name" value="CHK_kinase-like"/>
</dbReference>
<evidence type="ECO:0000313" key="2">
    <source>
        <dbReference type="EMBL" id="ABC86362.1"/>
    </source>
</evidence>
<dbReference type="ExpressionAtlas" id="Q29QU0">
    <property type="expression patterns" value="baseline and differential"/>
</dbReference>
<sequence>WRKRLCWPNNKDSIIMSDNDDIVNPNEHLIIPDWINEKYFESVLAKDEPDHVKVLKFTVVAAIPPGENFTSTMLRVYIKLEMKDGSVKTKTYIFKTMLPEERGGSDINEFGLFPKEAMMYKTYLPAFEALYKDVGWDIQLAPKCLHTEEREGDIHFIFEDLCVKRFKNMDRTKGLDMEHMTKCLQKLAEYHAASAVYEELHGPYPSEFSEGFVKKDVKKFHVDGFQLKEKAYKKAMLSWGLKDADKYIKAFPTVKQYWAQCLSTLELNPDEFHVLNHGDFWSSNLMSSYLPDGTLEKLILIDFQIVMWGSPAMDLLFFLTLSPTNDLRIKEFDHFVRIYWERLVECLKVLKLKKPLPKLRDLQNSMNNKNHSFYAFFSILNHLPIILFPTDKDSNIHNLSANTEEGENYRLRLLSNPAFGNVMKDLYPFLYNRGILNFEDYDV</sequence>
<feature type="domain" description="CHK kinase-like" evidence="1">
    <location>
        <begin position="156"/>
        <end position="349"/>
    </location>
</feature>
<evidence type="ECO:0000259" key="1">
    <source>
        <dbReference type="SMART" id="SM00587"/>
    </source>
</evidence>
<proteinExistence type="evidence at transcript level"/>
<dbReference type="HOGENOM" id="CLU_010718_0_0_1"/>
<protein>
    <submittedName>
        <fullName evidence="2">IP12389p</fullName>
    </submittedName>
</protein>
<dbReference type="SMART" id="SM00587">
    <property type="entry name" value="CHK"/>
    <property type="match status" value="1"/>
</dbReference>
<dbReference type="OrthoDB" id="191037at2759"/>
<dbReference type="Bgee" id="FBgn0051288">
    <property type="expression patterns" value="Expressed in adult midgut (Drosophila) and 45 other cell types or tissues"/>
</dbReference>
<reference evidence="2" key="1">
    <citation type="submission" date="2006-01" db="EMBL/GenBank/DDBJ databases">
        <authorList>
            <person name="Stapleton M."/>
            <person name="Carlson J."/>
            <person name="Chavez C."/>
            <person name="Frise E."/>
            <person name="George R."/>
            <person name="Pacleb J."/>
            <person name="Park S."/>
            <person name="Wan K."/>
            <person name="Yu C."/>
            <person name="Celniker S."/>
        </authorList>
    </citation>
    <scope>NUCLEOTIDE SEQUENCE</scope>
</reference>
<organism evidence="2">
    <name type="scientific">Drosophila melanogaster</name>
    <name type="common">Fruit fly</name>
    <dbReference type="NCBI Taxonomy" id="7227"/>
    <lineage>
        <taxon>Eukaryota</taxon>
        <taxon>Metazoa</taxon>
        <taxon>Ecdysozoa</taxon>
        <taxon>Arthropoda</taxon>
        <taxon>Hexapoda</taxon>
        <taxon>Insecta</taxon>
        <taxon>Pterygota</taxon>
        <taxon>Neoptera</taxon>
        <taxon>Endopterygota</taxon>
        <taxon>Diptera</taxon>
        <taxon>Brachycera</taxon>
        <taxon>Muscomorpha</taxon>
        <taxon>Ephydroidea</taxon>
        <taxon>Drosophilidae</taxon>
        <taxon>Drosophila</taxon>
        <taxon>Sophophora</taxon>
    </lineage>
</organism>